<evidence type="ECO:0000256" key="1">
    <source>
        <dbReference type="ARBA" id="ARBA00004496"/>
    </source>
</evidence>
<keyword evidence="4" id="KW-0808">Transferase</keyword>
<keyword evidence="3 9" id="KW-0762">Sugar transport</keyword>
<dbReference type="NCBIfam" id="TIGR00830">
    <property type="entry name" value="PTBA"/>
    <property type="match status" value="1"/>
</dbReference>
<evidence type="ECO:0000256" key="6">
    <source>
        <dbReference type="ARBA" id="ARBA00022777"/>
    </source>
</evidence>
<name>A0ABR8PHI7_9BACL</name>
<dbReference type="InterPro" id="IPR050890">
    <property type="entry name" value="PTS_EIIA_component"/>
</dbReference>
<evidence type="ECO:0000259" key="8">
    <source>
        <dbReference type="PROSITE" id="PS51093"/>
    </source>
</evidence>
<dbReference type="SUPFAM" id="SSF51261">
    <property type="entry name" value="Duplicated hybrid motif"/>
    <property type="match status" value="1"/>
</dbReference>
<dbReference type="PANTHER" id="PTHR45008:SF1">
    <property type="entry name" value="PTS SYSTEM GLUCOSE-SPECIFIC EIIA COMPONENT"/>
    <property type="match status" value="1"/>
</dbReference>
<evidence type="ECO:0000256" key="4">
    <source>
        <dbReference type="ARBA" id="ARBA00022679"/>
    </source>
</evidence>
<dbReference type="Gene3D" id="2.70.70.10">
    <property type="entry name" value="Glucose Permease (Domain IIA)"/>
    <property type="match status" value="1"/>
</dbReference>
<organism evidence="9 10">
    <name type="scientific">Sporosarcina gallistercoris</name>
    <dbReference type="NCBI Taxonomy" id="2762245"/>
    <lineage>
        <taxon>Bacteria</taxon>
        <taxon>Bacillati</taxon>
        <taxon>Bacillota</taxon>
        <taxon>Bacilli</taxon>
        <taxon>Bacillales</taxon>
        <taxon>Caryophanaceae</taxon>
        <taxon>Sporosarcina</taxon>
    </lineage>
</organism>
<dbReference type="InterPro" id="IPR001127">
    <property type="entry name" value="PTS_EIIA_1_perm"/>
</dbReference>
<proteinExistence type="predicted"/>
<reference evidence="9 10" key="1">
    <citation type="submission" date="2020-08" db="EMBL/GenBank/DDBJ databases">
        <title>A Genomic Blueprint of the Chicken Gut Microbiome.</title>
        <authorList>
            <person name="Gilroy R."/>
            <person name="Ravi A."/>
            <person name="Getino M."/>
            <person name="Pursley I."/>
            <person name="Horton D.L."/>
            <person name="Alikhan N.-F."/>
            <person name="Baker D."/>
            <person name="Gharbi K."/>
            <person name="Hall N."/>
            <person name="Watson M."/>
            <person name="Adriaenssens E.M."/>
            <person name="Foster-Nyarko E."/>
            <person name="Jarju S."/>
            <person name="Secka A."/>
            <person name="Antonio M."/>
            <person name="Oren A."/>
            <person name="Chaudhuri R."/>
            <person name="La Ragione R.M."/>
            <person name="Hildebrand F."/>
            <person name="Pallen M.J."/>
        </authorList>
    </citation>
    <scope>NUCLEOTIDE SEQUENCE [LARGE SCALE GENOMIC DNA]</scope>
    <source>
        <strain evidence="9 10">Sa3CUA8</strain>
    </source>
</reference>
<gene>
    <name evidence="9" type="ORF">H9659_04690</name>
</gene>
<dbReference type="PROSITE" id="PS00371">
    <property type="entry name" value="PTS_EIIA_TYPE_1_HIS"/>
    <property type="match status" value="1"/>
</dbReference>
<keyword evidence="2" id="KW-0813">Transport</keyword>
<dbReference type="InterPro" id="IPR011055">
    <property type="entry name" value="Dup_hybrid_motif"/>
</dbReference>
<evidence type="ECO:0000313" key="10">
    <source>
        <dbReference type="Proteomes" id="UP000659496"/>
    </source>
</evidence>
<keyword evidence="6" id="KW-0418">Kinase</keyword>
<comment type="subcellular location">
    <subcellularLocation>
        <location evidence="1">Cytoplasm</location>
    </subcellularLocation>
</comment>
<comment type="caution">
    <text evidence="9">The sequence shown here is derived from an EMBL/GenBank/DDBJ whole genome shotgun (WGS) entry which is preliminary data.</text>
</comment>
<dbReference type="PANTHER" id="PTHR45008">
    <property type="entry name" value="PTS SYSTEM GLUCOSE-SPECIFIC EIIA COMPONENT"/>
    <property type="match status" value="1"/>
</dbReference>
<feature type="domain" description="PTS EIIA type-1" evidence="8">
    <location>
        <begin position="55"/>
        <end position="159"/>
    </location>
</feature>
<feature type="compositionally biased region" description="Polar residues" evidence="7">
    <location>
        <begin position="19"/>
        <end position="28"/>
    </location>
</feature>
<dbReference type="Proteomes" id="UP000659496">
    <property type="component" value="Unassembled WGS sequence"/>
</dbReference>
<protein>
    <submittedName>
        <fullName evidence="9">PTS glucose transporter subunit IIA</fullName>
    </submittedName>
</protein>
<feature type="region of interest" description="Disordered" evidence="7">
    <location>
        <begin position="10"/>
        <end position="29"/>
    </location>
</feature>
<dbReference type="Pfam" id="PF00358">
    <property type="entry name" value="PTS_EIIA_1"/>
    <property type="match status" value="1"/>
</dbReference>
<accession>A0ABR8PHI7</accession>
<sequence length="185" mass="19936">MANFFKKMAQSLKGDNPAEEQQTPTAQTPAVKGIREEDFIMPVDGDVLPLSEVPDPVFAQEMMGPGFAIDPTGDTICSPVDGKVVSVFPTKHAIGLQSSTGVEILIHVGLDTVKLNGEGFELLVENEQTIRRGDALLKIDVDYIKAHAPSAVTPVIFTNTEKEKIHLLKQGKQTKGTSGIIRVDA</sequence>
<dbReference type="PROSITE" id="PS51093">
    <property type="entry name" value="PTS_EIIA_TYPE_1"/>
    <property type="match status" value="1"/>
</dbReference>
<dbReference type="RefSeq" id="WP_191688765.1">
    <property type="nucleotide sequence ID" value="NZ_JACSQY010000002.1"/>
</dbReference>
<evidence type="ECO:0000313" key="9">
    <source>
        <dbReference type="EMBL" id="MBD7907631.1"/>
    </source>
</evidence>
<dbReference type="EMBL" id="JACSQY010000002">
    <property type="protein sequence ID" value="MBD7907631.1"/>
    <property type="molecule type" value="Genomic_DNA"/>
</dbReference>
<evidence type="ECO:0000256" key="2">
    <source>
        <dbReference type="ARBA" id="ARBA00022448"/>
    </source>
</evidence>
<evidence type="ECO:0000256" key="5">
    <source>
        <dbReference type="ARBA" id="ARBA00022683"/>
    </source>
</evidence>
<keyword evidence="5" id="KW-0598">Phosphotransferase system</keyword>
<evidence type="ECO:0000256" key="7">
    <source>
        <dbReference type="SAM" id="MobiDB-lite"/>
    </source>
</evidence>
<keyword evidence="10" id="KW-1185">Reference proteome</keyword>
<evidence type="ECO:0000256" key="3">
    <source>
        <dbReference type="ARBA" id="ARBA00022597"/>
    </source>
</evidence>